<evidence type="ECO:0000313" key="10">
    <source>
        <dbReference type="Proteomes" id="UP001064782"/>
    </source>
</evidence>
<evidence type="ECO:0000256" key="2">
    <source>
        <dbReference type="ARBA" id="ARBA00022679"/>
    </source>
</evidence>
<feature type="active site" description="Acyl-thioester intermediate" evidence="4">
    <location>
        <position position="89"/>
    </location>
</feature>
<dbReference type="Pfam" id="PF00108">
    <property type="entry name" value="Thiolase_N"/>
    <property type="match status" value="1"/>
</dbReference>
<dbReference type="Proteomes" id="UP001064782">
    <property type="component" value="Unassembled WGS sequence"/>
</dbReference>
<sequence length="383" mass="40734">MVEVHIVEALRTPMGRKRGSLSQVHPVDIGAYVLSGLIDRAGIDPDRVDDVIFGCVGQIGPQSANLARYCWLAAGLPEHVPAVTIDRQCGSSQQAVHFAAQGILAGSYEIAVAGGVESMNTVPLNSNFEWGPKLGMGLPAEAKQWVKRYGDEPVHQFTAGDLIARHWNLDRESMDRFAVESHHRAAAAWDQGRFDSQILPIEGFERDETIRPDTSMEAVAGLKPIRAGSRLTIGTASQIADGGSAVLLASGDAVRRLGLRSMGIIRGMTVVGSDPKLMLTGPIPATRQLLDKAGLTVADIDLFEVNEAFAAVVLAWAIETGADLDRTNVNGGAIALGHALGSTGTRLLTTLLHELDRRGGRYGVETICEGGGLANATLIERVP</sequence>
<evidence type="ECO:0000259" key="7">
    <source>
        <dbReference type="Pfam" id="PF02803"/>
    </source>
</evidence>
<evidence type="ECO:0000259" key="6">
    <source>
        <dbReference type="Pfam" id="PF00108"/>
    </source>
</evidence>
<dbReference type="GO" id="GO:0016747">
    <property type="term" value="F:acyltransferase activity, transferring groups other than amino-acyl groups"/>
    <property type="evidence" value="ECO:0007669"/>
    <property type="project" value="InterPro"/>
</dbReference>
<proteinExistence type="inferred from homology"/>
<reference evidence="9" key="1">
    <citation type="submission" date="2022-08" db="EMBL/GenBank/DDBJ databases">
        <title>Mycobacterium kiyosense sp. nov., scotochromogenic slow-glowing species isolated from respiratory specimens.</title>
        <authorList>
            <person name="Fukano H."/>
            <person name="Kazumi Y."/>
            <person name="Sakagami N."/>
            <person name="Ato M."/>
            <person name="Mitarai S."/>
            <person name="Hoshino Y."/>
        </authorList>
    </citation>
    <scope>NUCLEOTIDE SEQUENCE</scope>
    <source>
        <strain evidence="9">1413</strain>
        <strain evidence="8">SRL2020-028</strain>
    </source>
</reference>
<dbReference type="Proteomes" id="UP001165663">
    <property type="component" value="Unassembled WGS sequence"/>
</dbReference>
<dbReference type="AlphaFoldDB" id="A0A9P3UX74"/>
<dbReference type="EMBL" id="BRXE01000016">
    <property type="protein sequence ID" value="GLB82806.1"/>
    <property type="molecule type" value="Genomic_DNA"/>
</dbReference>
<feature type="domain" description="Thiolase C-terminal" evidence="7">
    <location>
        <begin position="261"/>
        <end position="381"/>
    </location>
</feature>
<dbReference type="PANTHER" id="PTHR43365:SF1">
    <property type="entry name" value="ACETYL-COA C-ACYLTRANSFERASE"/>
    <property type="match status" value="1"/>
</dbReference>
<evidence type="ECO:0000256" key="3">
    <source>
        <dbReference type="ARBA" id="ARBA00023315"/>
    </source>
</evidence>
<dbReference type="Gene3D" id="3.40.47.10">
    <property type="match status" value="2"/>
</dbReference>
<keyword evidence="10" id="KW-1185">Reference proteome</keyword>
<dbReference type="InterPro" id="IPR020616">
    <property type="entry name" value="Thiolase_N"/>
</dbReference>
<dbReference type="InterPro" id="IPR002155">
    <property type="entry name" value="Thiolase"/>
</dbReference>
<dbReference type="InterPro" id="IPR016039">
    <property type="entry name" value="Thiolase-like"/>
</dbReference>
<keyword evidence="3 5" id="KW-0012">Acyltransferase</keyword>
<evidence type="ECO:0000313" key="9">
    <source>
        <dbReference type="EMBL" id="GLD29898.1"/>
    </source>
</evidence>
<dbReference type="GeneID" id="83628005"/>
<comment type="similarity">
    <text evidence="1 5">Belongs to the thiolase-like superfamily. Thiolase family.</text>
</comment>
<dbReference type="RefSeq" id="WP_236977901.1">
    <property type="nucleotide sequence ID" value="NZ_BRXE01000016.1"/>
</dbReference>
<feature type="active site" description="Proton acceptor" evidence="4">
    <location>
        <position position="368"/>
    </location>
</feature>
<dbReference type="PIRSF" id="PIRSF000429">
    <property type="entry name" value="Ac-CoA_Ac_transf"/>
    <property type="match status" value="1"/>
</dbReference>
<dbReference type="Pfam" id="PF02803">
    <property type="entry name" value="Thiolase_C"/>
    <property type="match status" value="1"/>
</dbReference>
<dbReference type="EMBL" id="BRZI01000009">
    <property type="protein sequence ID" value="GLD29898.1"/>
    <property type="molecule type" value="Genomic_DNA"/>
</dbReference>
<comment type="caution">
    <text evidence="9">The sequence shown here is derived from an EMBL/GenBank/DDBJ whole genome shotgun (WGS) entry which is preliminary data.</text>
</comment>
<feature type="active site" description="Proton acceptor" evidence="4">
    <location>
        <position position="338"/>
    </location>
</feature>
<protein>
    <submittedName>
        <fullName evidence="9">Acetyl-CoA acetyltransferase</fullName>
    </submittedName>
</protein>
<dbReference type="NCBIfam" id="TIGR01930">
    <property type="entry name" value="AcCoA-C-Actrans"/>
    <property type="match status" value="1"/>
</dbReference>
<name>A0A9P3UX74_9MYCO</name>
<keyword evidence="2 5" id="KW-0808">Transferase</keyword>
<feature type="domain" description="Thiolase N-terminal" evidence="6">
    <location>
        <begin position="4"/>
        <end position="250"/>
    </location>
</feature>
<dbReference type="InterPro" id="IPR020617">
    <property type="entry name" value="Thiolase_C"/>
</dbReference>
<evidence type="ECO:0000313" key="8">
    <source>
        <dbReference type="EMBL" id="GLB82806.1"/>
    </source>
</evidence>
<evidence type="ECO:0000256" key="5">
    <source>
        <dbReference type="RuleBase" id="RU003557"/>
    </source>
</evidence>
<dbReference type="SUPFAM" id="SSF53901">
    <property type="entry name" value="Thiolase-like"/>
    <property type="match status" value="2"/>
</dbReference>
<accession>A0A9P3UX74</accession>
<dbReference type="PANTHER" id="PTHR43365">
    <property type="entry name" value="BLR7806 PROTEIN"/>
    <property type="match status" value="1"/>
</dbReference>
<gene>
    <name evidence="9" type="primary">atoB_2</name>
    <name evidence="9" type="ORF">Mkiyose1413_17810</name>
    <name evidence="8" type="ORF">SRL2020028_20620</name>
</gene>
<evidence type="ECO:0000256" key="4">
    <source>
        <dbReference type="PIRSR" id="PIRSR000429-1"/>
    </source>
</evidence>
<dbReference type="CDD" id="cd00751">
    <property type="entry name" value="thiolase"/>
    <property type="match status" value="1"/>
</dbReference>
<evidence type="ECO:0000256" key="1">
    <source>
        <dbReference type="ARBA" id="ARBA00010982"/>
    </source>
</evidence>
<organism evidence="9 10">
    <name type="scientific">Mycobacterium kiyosense</name>
    <dbReference type="NCBI Taxonomy" id="2871094"/>
    <lineage>
        <taxon>Bacteria</taxon>
        <taxon>Bacillati</taxon>
        <taxon>Actinomycetota</taxon>
        <taxon>Actinomycetes</taxon>
        <taxon>Mycobacteriales</taxon>
        <taxon>Mycobacteriaceae</taxon>
        <taxon>Mycobacterium</taxon>
    </lineage>
</organism>